<protein>
    <submittedName>
        <fullName evidence="2">CoA transferase</fullName>
    </submittedName>
</protein>
<evidence type="ECO:0000313" key="3">
    <source>
        <dbReference type="Proteomes" id="UP000285596"/>
    </source>
</evidence>
<reference evidence="2 3" key="1">
    <citation type="submission" date="2018-08" db="EMBL/GenBank/DDBJ databases">
        <title>Streptomyces globisporus 1912-4Crt, whole genome shotgun sequence.</title>
        <authorList>
            <person name="Matselyukh B."/>
        </authorList>
    </citation>
    <scope>NUCLEOTIDE SEQUENCE [LARGE SCALE GENOMIC DNA]</scope>
    <source>
        <strain evidence="2 3">1912-4Crt</strain>
    </source>
</reference>
<accession>A0A423V6H2</accession>
<evidence type="ECO:0000313" key="2">
    <source>
        <dbReference type="EMBL" id="ROV70234.1"/>
    </source>
</evidence>
<organism evidence="2 3">
    <name type="scientific">Streptomyces globisporus</name>
    <dbReference type="NCBI Taxonomy" id="1908"/>
    <lineage>
        <taxon>Bacteria</taxon>
        <taxon>Bacillati</taxon>
        <taxon>Actinomycetota</taxon>
        <taxon>Actinomycetes</taxon>
        <taxon>Kitasatosporales</taxon>
        <taxon>Streptomycetaceae</taxon>
        <taxon>Streptomyces</taxon>
    </lineage>
</organism>
<evidence type="ECO:0000256" key="1">
    <source>
        <dbReference type="SAM" id="MobiDB-lite"/>
    </source>
</evidence>
<gene>
    <name evidence="2" type="ORF">D3105_02040</name>
</gene>
<proteinExistence type="predicted"/>
<feature type="region of interest" description="Disordered" evidence="1">
    <location>
        <begin position="1"/>
        <end position="23"/>
    </location>
</feature>
<dbReference type="EMBL" id="QWFA01000005">
    <property type="protein sequence ID" value="ROV70234.1"/>
    <property type="molecule type" value="Genomic_DNA"/>
</dbReference>
<name>A0A423V6H2_STRGL</name>
<dbReference type="Proteomes" id="UP000285596">
    <property type="component" value="Unassembled WGS sequence"/>
</dbReference>
<sequence length="41" mass="4291">PAPRFSATPVSVRTGPAMPGADTETVAADWDVPGLWPTPRD</sequence>
<feature type="non-terminal residue" evidence="2">
    <location>
        <position position="1"/>
    </location>
</feature>
<keyword evidence="2" id="KW-0808">Transferase</keyword>
<dbReference type="GO" id="GO:0016740">
    <property type="term" value="F:transferase activity"/>
    <property type="evidence" value="ECO:0007669"/>
    <property type="project" value="UniProtKB-KW"/>
</dbReference>
<comment type="caution">
    <text evidence="2">The sequence shown here is derived from an EMBL/GenBank/DDBJ whole genome shotgun (WGS) entry which is preliminary data.</text>
</comment>
<dbReference type="AlphaFoldDB" id="A0A423V6H2"/>